<organism evidence="11 12">
    <name type="scientific">Paenibacillus endophyticus</name>
    <dbReference type="NCBI Taxonomy" id="1294268"/>
    <lineage>
        <taxon>Bacteria</taxon>
        <taxon>Bacillati</taxon>
        <taxon>Bacillota</taxon>
        <taxon>Bacilli</taxon>
        <taxon>Bacillales</taxon>
        <taxon>Paenibacillaceae</taxon>
        <taxon>Paenibacillus</taxon>
    </lineage>
</organism>
<dbReference type="Gene3D" id="2.60.40.1850">
    <property type="match status" value="1"/>
</dbReference>
<reference evidence="11 12" key="1">
    <citation type="submission" date="2020-08" db="EMBL/GenBank/DDBJ databases">
        <title>Genomic Encyclopedia of Type Strains, Phase III (KMG-III): the genomes of soil and plant-associated and newly described type strains.</title>
        <authorList>
            <person name="Whitman W."/>
        </authorList>
    </citation>
    <scope>NUCLEOTIDE SEQUENCE [LARGE SCALE GENOMIC DNA]</scope>
    <source>
        <strain evidence="11 12">CECT 8234</strain>
    </source>
</reference>
<dbReference type="GO" id="GO:0030492">
    <property type="term" value="F:hemoglobin binding"/>
    <property type="evidence" value="ECO:0007669"/>
    <property type="project" value="InterPro"/>
</dbReference>
<keyword evidence="3" id="KW-0964">Secreted</keyword>
<feature type="signal peptide" evidence="9">
    <location>
        <begin position="1"/>
        <end position="25"/>
    </location>
</feature>
<name>A0A7W5C958_9BACL</name>
<comment type="caution">
    <text evidence="11">The sequence shown here is derived from an EMBL/GenBank/DDBJ whole genome shotgun (WGS) entry which is preliminary data.</text>
</comment>
<dbReference type="InterPro" id="IPR037250">
    <property type="entry name" value="NEAT_dom_sf"/>
</dbReference>
<accession>A0A7W5C958</accession>
<evidence type="ECO:0000313" key="12">
    <source>
        <dbReference type="Proteomes" id="UP000518605"/>
    </source>
</evidence>
<feature type="compositionally biased region" description="Low complexity" evidence="7">
    <location>
        <begin position="223"/>
        <end position="266"/>
    </location>
</feature>
<evidence type="ECO:0000256" key="1">
    <source>
        <dbReference type="ARBA" id="ARBA00004168"/>
    </source>
</evidence>
<keyword evidence="8" id="KW-0472">Membrane</keyword>
<feature type="domain" description="NEAT" evidence="10">
    <location>
        <begin position="28"/>
        <end position="150"/>
    </location>
</feature>
<proteinExistence type="predicted"/>
<evidence type="ECO:0000256" key="7">
    <source>
        <dbReference type="SAM" id="MobiDB-lite"/>
    </source>
</evidence>
<evidence type="ECO:0000256" key="4">
    <source>
        <dbReference type="ARBA" id="ARBA00022729"/>
    </source>
</evidence>
<evidence type="ECO:0000259" key="10">
    <source>
        <dbReference type="PROSITE" id="PS50978"/>
    </source>
</evidence>
<dbReference type="SMART" id="SM00725">
    <property type="entry name" value="NEAT"/>
    <property type="match status" value="1"/>
</dbReference>
<feature type="region of interest" description="Disordered" evidence="7">
    <location>
        <begin position="158"/>
        <end position="286"/>
    </location>
</feature>
<evidence type="ECO:0000256" key="6">
    <source>
        <dbReference type="ARBA" id="ARBA00023088"/>
    </source>
</evidence>
<comment type="subcellular location">
    <subcellularLocation>
        <location evidence="1">Secreted</location>
        <location evidence="1">Cell wall</location>
        <topology evidence="1">Peptidoglycan-anchor</topology>
    </subcellularLocation>
</comment>
<dbReference type="GO" id="GO:0015886">
    <property type="term" value="P:heme transport"/>
    <property type="evidence" value="ECO:0007669"/>
    <property type="project" value="InterPro"/>
</dbReference>
<keyword evidence="6" id="KW-0572">Peptidoglycan-anchor</keyword>
<dbReference type="AlphaFoldDB" id="A0A7W5C958"/>
<evidence type="ECO:0000256" key="2">
    <source>
        <dbReference type="ARBA" id="ARBA00022512"/>
    </source>
</evidence>
<dbReference type="Proteomes" id="UP000518605">
    <property type="component" value="Unassembled WGS sequence"/>
</dbReference>
<protein>
    <submittedName>
        <fullName evidence="11">Heme uptake protein IsdC</fullName>
    </submittedName>
</protein>
<dbReference type="Pfam" id="PF05031">
    <property type="entry name" value="NEAT"/>
    <property type="match status" value="1"/>
</dbReference>
<keyword evidence="2" id="KW-0134">Cell wall</keyword>
<dbReference type="InterPro" id="IPR050436">
    <property type="entry name" value="IsdA"/>
</dbReference>
<keyword evidence="8" id="KW-0812">Transmembrane</keyword>
<keyword evidence="5" id="KW-0408">Iron</keyword>
<dbReference type="NCBIfam" id="TIGR03656">
    <property type="entry name" value="IsdC"/>
    <property type="match status" value="1"/>
</dbReference>
<dbReference type="SUPFAM" id="SSF158911">
    <property type="entry name" value="NEAT domain-like"/>
    <property type="match status" value="1"/>
</dbReference>
<evidence type="ECO:0000256" key="9">
    <source>
        <dbReference type="SAM" id="SignalP"/>
    </source>
</evidence>
<gene>
    <name evidence="11" type="ORF">FHS16_002499</name>
</gene>
<evidence type="ECO:0000256" key="8">
    <source>
        <dbReference type="SAM" id="Phobius"/>
    </source>
</evidence>
<feature type="chain" id="PRO_5031373341" evidence="9">
    <location>
        <begin position="26"/>
        <end position="334"/>
    </location>
</feature>
<dbReference type="GO" id="GO:0009274">
    <property type="term" value="C:peptidoglycan-based cell wall"/>
    <property type="evidence" value="ECO:0007669"/>
    <property type="project" value="InterPro"/>
</dbReference>
<dbReference type="InterPro" id="IPR006635">
    <property type="entry name" value="NEAT_dom"/>
</dbReference>
<sequence length="334" mass="35236">MRKLSLLISFYVCFVVLFAIPVVSAAEYEDGTYSIDYVIKKAEDESASMANDYWEKPAKVIVDNGKLTIQIQINHSKWVTEFKTPTSSGGYSEAKVVSSNKADDTRLTQFSVADLSATMLSKIHVTVPDIDYDHDYTIRFDFDASSMKLISKPAVVKEETPAATKKPTDAPKATTVPKATAMPTPKPTSKPASTEPAATAVAAEQPVRDSASPTAVAGKATEEPVAAVSEEPEAATATASPEPSPQSTELAAEAVAVSESPVAEGELASEDTGGAEVETASVDGDTQLASAEVAGETESGKSSSKGWITSSVISVMIILAGVTLILIRNRRLKK</sequence>
<dbReference type="PROSITE" id="PS50978">
    <property type="entry name" value="NEAT"/>
    <property type="match status" value="1"/>
</dbReference>
<dbReference type="PANTHER" id="PTHR37824:SF1">
    <property type="entry name" value="IRON-REGULATED SURFACE DETERMINANT PROTEIN C"/>
    <property type="match status" value="1"/>
</dbReference>
<keyword evidence="4 9" id="KW-0732">Signal</keyword>
<dbReference type="EMBL" id="JACHXW010000006">
    <property type="protein sequence ID" value="MBB3152449.1"/>
    <property type="molecule type" value="Genomic_DNA"/>
</dbReference>
<dbReference type="CDD" id="cd06920">
    <property type="entry name" value="NEAT"/>
    <property type="match status" value="1"/>
</dbReference>
<keyword evidence="8" id="KW-1133">Transmembrane helix</keyword>
<evidence type="ECO:0000313" key="11">
    <source>
        <dbReference type="EMBL" id="MBB3152449.1"/>
    </source>
</evidence>
<evidence type="ECO:0000256" key="5">
    <source>
        <dbReference type="ARBA" id="ARBA00023004"/>
    </source>
</evidence>
<evidence type="ECO:0000256" key="3">
    <source>
        <dbReference type="ARBA" id="ARBA00022525"/>
    </source>
</evidence>
<dbReference type="RefSeq" id="WP_183562407.1">
    <property type="nucleotide sequence ID" value="NZ_CBCSLB010000005.1"/>
</dbReference>
<feature type="compositionally biased region" description="Low complexity" evidence="7">
    <location>
        <begin position="161"/>
        <end position="204"/>
    </location>
</feature>
<dbReference type="InterPro" id="IPR019909">
    <property type="entry name" value="Haem_uptake_protein_IsdC"/>
</dbReference>
<keyword evidence="12" id="KW-1185">Reference proteome</keyword>
<dbReference type="PANTHER" id="PTHR37824">
    <property type="entry name" value="IRON-REGULATED SURFACE DETERMINANT PROTEIN C"/>
    <property type="match status" value="1"/>
</dbReference>
<feature type="transmembrane region" description="Helical" evidence="8">
    <location>
        <begin position="307"/>
        <end position="327"/>
    </location>
</feature>